<protein>
    <submittedName>
        <fullName evidence="3">NAD-binding protein</fullName>
    </submittedName>
</protein>
<keyword evidence="1" id="KW-0812">Transmembrane</keyword>
<proteinExistence type="predicted"/>
<feature type="transmembrane region" description="Helical" evidence="1">
    <location>
        <begin position="12"/>
        <end position="36"/>
    </location>
</feature>
<evidence type="ECO:0000259" key="2">
    <source>
        <dbReference type="Pfam" id="PF02254"/>
    </source>
</evidence>
<dbReference type="InterPro" id="IPR050721">
    <property type="entry name" value="Trk_Ktr_HKT_K-transport"/>
</dbReference>
<dbReference type="RefSeq" id="WP_337331597.1">
    <property type="nucleotide sequence ID" value="NZ_JBBDGM010000004.1"/>
</dbReference>
<comment type="caution">
    <text evidence="3">The sequence shown here is derived from an EMBL/GenBank/DDBJ whole genome shotgun (WGS) entry which is preliminary data.</text>
</comment>
<dbReference type="InterPro" id="IPR036291">
    <property type="entry name" value="NAD(P)-bd_dom_sf"/>
</dbReference>
<evidence type="ECO:0000313" key="4">
    <source>
        <dbReference type="Proteomes" id="UP001371224"/>
    </source>
</evidence>
<dbReference type="Proteomes" id="UP001371224">
    <property type="component" value="Unassembled WGS sequence"/>
</dbReference>
<evidence type="ECO:0000313" key="3">
    <source>
        <dbReference type="EMBL" id="MEJ1087929.1"/>
    </source>
</evidence>
<dbReference type="SUPFAM" id="SSF51905">
    <property type="entry name" value="FAD/NAD(P)-binding domain"/>
    <property type="match status" value="1"/>
</dbReference>
<dbReference type="InterPro" id="IPR003148">
    <property type="entry name" value="RCK_N"/>
</dbReference>
<accession>A0ABU8L9D5</accession>
<feature type="domain" description="RCK N-terminal" evidence="2">
    <location>
        <begin position="110"/>
        <end position="200"/>
    </location>
</feature>
<dbReference type="EMBL" id="JBBDGM010000004">
    <property type="protein sequence ID" value="MEJ1087929.1"/>
    <property type="molecule type" value="Genomic_DNA"/>
</dbReference>
<evidence type="ECO:0000256" key="1">
    <source>
        <dbReference type="SAM" id="Phobius"/>
    </source>
</evidence>
<dbReference type="Gene3D" id="3.40.50.720">
    <property type="entry name" value="NAD(P)-binding Rossmann-like Domain"/>
    <property type="match status" value="1"/>
</dbReference>
<keyword evidence="1" id="KW-1133">Transmembrane helix</keyword>
<reference evidence="3 4" key="1">
    <citation type="submission" date="2024-02" db="EMBL/GenBank/DDBJ databases">
        <authorList>
            <person name="Saticioglu I.B."/>
        </authorList>
    </citation>
    <scope>NUCLEOTIDE SEQUENCE [LARGE SCALE GENOMIC DNA]</scope>
    <source>
        <strain evidence="3 4">Mu-80</strain>
    </source>
</reference>
<dbReference type="SUPFAM" id="SSF51735">
    <property type="entry name" value="NAD(P)-binding Rossmann-fold domains"/>
    <property type="match status" value="1"/>
</dbReference>
<keyword evidence="4" id="KW-1185">Reference proteome</keyword>
<dbReference type="Pfam" id="PF02254">
    <property type="entry name" value="TrkA_N"/>
    <property type="match status" value="1"/>
</dbReference>
<keyword evidence="1" id="KW-0472">Membrane</keyword>
<dbReference type="InterPro" id="IPR036188">
    <property type="entry name" value="FAD/NAD-bd_sf"/>
</dbReference>
<sequence length="561" mass="61151">MRQRFWTFWDRFGSAAMLGLVAAVFLLGLFGISWYARIHDLEFPFGTRLYIAASLFLLENGSLDGEIPWPLEIARWAAPVVLATAAIGTFLSVLRHRAWSLGGRRLRGHVVVIGLGERGWRAACSAKQAGRAVTVIEADATNPHVRAARRRGIPVIVGNAAELSRLRSARLDRASRALVFVGDDTATTAIADAVAELAQLPGVSLRSEFCCFLAVPDAEAANDLNALMHDQGALFRREFFTLEDRAGPVIVDRWAGLLTTPGAPAPLVVMGADVVARSVVAAAARQWSARTDGNVLEVHWLVSARTRRIERLLADLDGLTTVRIIVHELDSTQARSTVASALRGLRSIPSLVVVAEQDDADALSLLATTDLVLRDTGAMVVGVTERPSLVRLLDGHGRIELFDVGAELGDDDQIAHGRLEALGRALHDGYLRQLNRALPAAERIRKPAYRPWADLPHELRAQNYDAARAARGMLNELGFDIVPRTPLLPAVSDLDADTVETLARAEHTRWFLARNPEAAEPEWLDVDPVHAEQSRDQARRLPGVLAAADLQITPAPRREGP</sequence>
<dbReference type="PANTHER" id="PTHR43833">
    <property type="entry name" value="POTASSIUM CHANNEL PROTEIN 2-RELATED-RELATED"/>
    <property type="match status" value="1"/>
</dbReference>
<gene>
    <name evidence="3" type="ORF">WDU99_06320</name>
</gene>
<organism evidence="3 4">
    <name type="scientific">Microbacterium bandirmense</name>
    <dbReference type="NCBI Taxonomy" id="3122050"/>
    <lineage>
        <taxon>Bacteria</taxon>
        <taxon>Bacillati</taxon>
        <taxon>Actinomycetota</taxon>
        <taxon>Actinomycetes</taxon>
        <taxon>Micrococcales</taxon>
        <taxon>Microbacteriaceae</taxon>
        <taxon>Microbacterium</taxon>
    </lineage>
</organism>
<dbReference type="PANTHER" id="PTHR43833:SF11">
    <property type="entry name" value="VOLTAGE-GATED POTASSIUM CHANNEL KCH"/>
    <property type="match status" value="1"/>
</dbReference>
<name>A0ABU8L9D5_9MICO</name>